<dbReference type="GO" id="GO:0047429">
    <property type="term" value="F:nucleoside triphosphate diphosphatase activity"/>
    <property type="evidence" value="ECO:0007669"/>
    <property type="project" value="InterPro"/>
</dbReference>
<dbReference type="STRING" id="1423804.FD14_GL001395"/>
<keyword evidence="4" id="KW-1185">Reference proteome</keyword>
<reference evidence="3 4" key="1">
    <citation type="journal article" date="2015" name="Genome Announc.">
        <title>Expanding the biotechnology potential of lactobacilli through comparative genomics of 213 strains and associated genera.</title>
        <authorList>
            <person name="Sun Z."/>
            <person name="Harris H.M."/>
            <person name="McCann A."/>
            <person name="Guo C."/>
            <person name="Argimon S."/>
            <person name="Zhang W."/>
            <person name="Yang X."/>
            <person name="Jeffery I.B."/>
            <person name="Cooney J.C."/>
            <person name="Kagawa T.F."/>
            <person name="Liu W."/>
            <person name="Song Y."/>
            <person name="Salvetti E."/>
            <person name="Wrobel A."/>
            <person name="Rasinkangas P."/>
            <person name="Parkhill J."/>
            <person name="Rea M.C."/>
            <person name="O'Sullivan O."/>
            <person name="Ritari J."/>
            <person name="Douillard F.P."/>
            <person name="Paul Ross R."/>
            <person name="Yang R."/>
            <person name="Briner A.E."/>
            <person name="Felis G.E."/>
            <person name="de Vos W.M."/>
            <person name="Barrangou R."/>
            <person name="Klaenhammer T.R."/>
            <person name="Caufield P.W."/>
            <person name="Cui Y."/>
            <person name="Zhang H."/>
            <person name="O'Toole P.W."/>
        </authorList>
    </citation>
    <scope>NUCLEOTIDE SEQUENCE [LARGE SCALE GENOMIC DNA]</scope>
    <source>
        <strain evidence="3 4">DSM 23365</strain>
    </source>
</reference>
<dbReference type="OrthoDB" id="2142580at2"/>
<gene>
    <name evidence="3" type="ORF">FD14_GL001395</name>
</gene>
<evidence type="ECO:0000313" key="4">
    <source>
        <dbReference type="Proteomes" id="UP000051442"/>
    </source>
</evidence>
<dbReference type="InterPro" id="IPR029001">
    <property type="entry name" value="ITPase-like_fam"/>
</dbReference>
<comment type="similarity">
    <text evidence="1">Belongs to the HAM1 NTPase family.</text>
</comment>
<name>A0A0R2FD65_9LACO</name>
<comment type="caution">
    <text evidence="3">The sequence shown here is derived from an EMBL/GenBank/DDBJ whole genome shotgun (WGS) entry which is preliminary data.</text>
</comment>
<dbReference type="InterPro" id="IPR002637">
    <property type="entry name" value="RdgB/HAM1"/>
</dbReference>
<dbReference type="PATRIC" id="fig|1423804.4.peg.1505"/>
<keyword evidence="2" id="KW-0378">Hydrolase</keyword>
<protein>
    <submittedName>
        <fullName evidence="3">Ham1 family protein</fullName>
    </submittedName>
</protein>
<sequence>MNQWLIASNNAFKTQDLIDCLRIAGLQAVPYTTVVPKLIFPAETTTGYCENALLKARFLAAFTDQGVIADDSGLEVAALADQLGVTTKRDLQANRQLSPNQAILAALAGETDRQALMMSTLVAIVPNQAPFIATGQVGGTITEASRGDQSSGFDRIFQPTGLTQTLAELPDYQRLPMTHRGRAAADLVAQLKGADVL</sequence>
<dbReference type="RefSeq" id="WP_054737510.1">
    <property type="nucleotide sequence ID" value="NZ_AYZM01000022.1"/>
</dbReference>
<dbReference type="PANTHER" id="PTHR11067:SF9">
    <property type="entry name" value="INOSINE TRIPHOSPHATE PYROPHOSPHATASE"/>
    <property type="match status" value="1"/>
</dbReference>
<proteinExistence type="inferred from homology"/>
<dbReference type="AlphaFoldDB" id="A0A0R2FD65"/>
<dbReference type="SUPFAM" id="SSF52972">
    <property type="entry name" value="ITPase-like"/>
    <property type="match status" value="1"/>
</dbReference>
<dbReference type="CDD" id="cd00515">
    <property type="entry name" value="HAM1"/>
    <property type="match status" value="1"/>
</dbReference>
<dbReference type="EMBL" id="AYZM01000022">
    <property type="protein sequence ID" value="KRN26497.1"/>
    <property type="molecule type" value="Genomic_DNA"/>
</dbReference>
<dbReference type="Pfam" id="PF01725">
    <property type="entry name" value="Ham1p_like"/>
    <property type="match status" value="1"/>
</dbReference>
<dbReference type="Proteomes" id="UP000051442">
    <property type="component" value="Unassembled WGS sequence"/>
</dbReference>
<accession>A0A0R2FD65</accession>
<evidence type="ECO:0000256" key="1">
    <source>
        <dbReference type="ARBA" id="ARBA00008023"/>
    </source>
</evidence>
<dbReference type="GO" id="GO:0005829">
    <property type="term" value="C:cytosol"/>
    <property type="evidence" value="ECO:0007669"/>
    <property type="project" value="TreeGrafter"/>
</dbReference>
<dbReference type="GO" id="GO:0009143">
    <property type="term" value="P:nucleoside triphosphate catabolic process"/>
    <property type="evidence" value="ECO:0007669"/>
    <property type="project" value="InterPro"/>
</dbReference>
<dbReference type="Gene3D" id="3.90.950.10">
    <property type="match status" value="1"/>
</dbReference>
<evidence type="ECO:0000313" key="3">
    <source>
        <dbReference type="EMBL" id="KRN26497.1"/>
    </source>
</evidence>
<evidence type="ECO:0000256" key="2">
    <source>
        <dbReference type="ARBA" id="ARBA00022801"/>
    </source>
</evidence>
<dbReference type="PANTHER" id="PTHR11067">
    <property type="entry name" value="INOSINE TRIPHOSPHATE PYROPHOSPHATASE/HAM1 PROTEIN"/>
    <property type="match status" value="1"/>
</dbReference>
<organism evidence="3 4">
    <name type="scientific">Secundilactobacillus similis DSM 23365 = JCM 2765</name>
    <dbReference type="NCBI Taxonomy" id="1423804"/>
    <lineage>
        <taxon>Bacteria</taxon>
        <taxon>Bacillati</taxon>
        <taxon>Bacillota</taxon>
        <taxon>Bacilli</taxon>
        <taxon>Lactobacillales</taxon>
        <taxon>Lactobacillaceae</taxon>
        <taxon>Secundilactobacillus</taxon>
    </lineage>
</organism>